<protein>
    <recommendedName>
        <fullName evidence="5">Importin N-terminal domain-containing protein</fullName>
    </recommendedName>
</protein>
<evidence type="ECO:0000256" key="3">
    <source>
        <dbReference type="ARBA" id="ARBA00022448"/>
    </source>
</evidence>
<dbReference type="Proteomes" id="UP000479000">
    <property type="component" value="Unassembled WGS sequence"/>
</dbReference>
<dbReference type="InterPro" id="IPR001494">
    <property type="entry name" value="Importin-beta_N"/>
</dbReference>
<evidence type="ECO:0000256" key="1">
    <source>
        <dbReference type="ARBA" id="ARBA00004123"/>
    </source>
</evidence>
<sequence>MTSGSEQVEIAERIDCFVSFRGHSDIIGIIRLELGACAVQNEFVVFSLEYWLQMKAFDQNDFSTLQLKKNSCEAQFFAATTLHNKLMKNWTEVPENQYENLKQKILETIVLYSSGPKIVLNRLCIAWTTMIVNPPHRSAVKTEMQKATPKVMLLLSNLLEANGATGEVRSQAVKALTAWLPIGNQPLSENLPLVQKLVNIIQAQAADPFE</sequence>
<evidence type="ECO:0000256" key="4">
    <source>
        <dbReference type="ARBA" id="ARBA00023242"/>
    </source>
</evidence>
<dbReference type="EMBL" id="CADCXU010026407">
    <property type="protein sequence ID" value="CAB0013265.1"/>
    <property type="molecule type" value="Genomic_DNA"/>
</dbReference>
<dbReference type="GO" id="GO:0005634">
    <property type="term" value="C:nucleus"/>
    <property type="evidence" value="ECO:0007669"/>
    <property type="project" value="UniProtKB-SubCell"/>
</dbReference>
<name>A0A6H5HH92_9HEMI</name>
<keyword evidence="4" id="KW-0539">Nucleus</keyword>
<dbReference type="PANTHER" id="PTHR12363:SF33">
    <property type="entry name" value="IMPORTIN-13"/>
    <property type="match status" value="1"/>
</dbReference>
<dbReference type="PANTHER" id="PTHR12363">
    <property type="entry name" value="TRANSPORTIN 3 AND IMPORTIN 13"/>
    <property type="match status" value="1"/>
</dbReference>
<dbReference type="OrthoDB" id="2016913at2759"/>
<dbReference type="InterPro" id="IPR011989">
    <property type="entry name" value="ARM-like"/>
</dbReference>
<evidence type="ECO:0000313" key="7">
    <source>
        <dbReference type="Proteomes" id="UP000479000"/>
    </source>
</evidence>
<dbReference type="InterPro" id="IPR016024">
    <property type="entry name" value="ARM-type_fold"/>
</dbReference>
<dbReference type="GO" id="GO:0006606">
    <property type="term" value="P:protein import into nucleus"/>
    <property type="evidence" value="ECO:0007669"/>
    <property type="project" value="TreeGrafter"/>
</dbReference>
<keyword evidence="3" id="KW-0813">Transport</keyword>
<feature type="domain" description="Importin N-terminal" evidence="5">
    <location>
        <begin position="73"/>
        <end position="111"/>
    </location>
</feature>
<evidence type="ECO:0000259" key="5">
    <source>
        <dbReference type="PROSITE" id="PS50166"/>
    </source>
</evidence>
<dbReference type="GO" id="GO:0005737">
    <property type="term" value="C:cytoplasm"/>
    <property type="evidence" value="ECO:0007669"/>
    <property type="project" value="TreeGrafter"/>
</dbReference>
<proteinExistence type="inferred from homology"/>
<reference evidence="6 7" key="1">
    <citation type="submission" date="2020-02" db="EMBL/GenBank/DDBJ databases">
        <authorList>
            <person name="Ferguson B K."/>
        </authorList>
    </citation>
    <scope>NUCLEOTIDE SEQUENCE [LARGE SCALE GENOMIC DNA]</scope>
</reference>
<dbReference type="GO" id="GO:0031267">
    <property type="term" value="F:small GTPase binding"/>
    <property type="evidence" value="ECO:0007669"/>
    <property type="project" value="InterPro"/>
</dbReference>
<dbReference type="InterPro" id="IPR051345">
    <property type="entry name" value="Importin_beta-like_NTR"/>
</dbReference>
<comment type="similarity">
    <text evidence="2">Belongs to the importin beta family.</text>
</comment>
<accession>A0A6H5HH92</accession>
<dbReference type="Pfam" id="PF03810">
    <property type="entry name" value="IBN_N"/>
    <property type="match status" value="1"/>
</dbReference>
<comment type="subcellular location">
    <subcellularLocation>
        <location evidence="1">Nucleus</location>
    </subcellularLocation>
</comment>
<dbReference type="SUPFAM" id="SSF48371">
    <property type="entry name" value="ARM repeat"/>
    <property type="match status" value="1"/>
</dbReference>
<keyword evidence="7" id="KW-1185">Reference proteome</keyword>
<dbReference type="AlphaFoldDB" id="A0A6H5HH92"/>
<evidence type="ECO:0000313" key="6">
    <source>
        <dbReference type="EMBL" id="CAB0013265.1"/>
    </source>
</evidence>
<gene>
    <name evidence="6" type="ORF">NTEN_LOCUS17876</name>
</gene>
<dbReference type="Gene3D" id="1.25.10.10">
    <property type="entry name" value="Leucine-rich Repeat Variant"/>
    <property type="match status" value="1"/>
</dbReference>
<organism evidence="6 7">
    <name type="scientific">Nesidiocoris tenuis</name>
    <dbReference type="NCBI Taxonomy" id="355587"/>
    <lineage>
        <taxon>Eukaryota</taxon>
        <taxon>Metazoa</taxon>
        <taxon>Ecdysozoa</taxon>
        <taxon>Arthropoda</taxon>
        <taxon>Hexapoda</taxon>
        <taxon>Insecta</taxon>
        <taxon>Pterygota</taxon>
        <taxon>Neoptera</taxon>
        <taxon>Paraneoptera</taxon>
        <taxon>Hemiptera</taxon>
        <taxon>Heteroptera</taxon>
        <taxon>Panheteroptera</taxon>
        <taxon>Cimicomorpha</taxon>
        <taxon>Miridae</taxon>
        <taxon>Dicyphina</taxon>
        <taxon>Nesidiocoris</taxon>
    </lineage>
</organism>
<dbReference type="PROSITE" id="PS50166">
    <property type="entry name" value="IMPORTIN_B_NT"/>
    <property type="match status" value="1"/>
</dbReference>
<evidence type="ECO:0000256" key="2">
    <source>
        <dbReference type="ARBA" id="ARBA00007991"/>
    </source>
</evidence>